<dbReference type="RefSeq" id="WP_272445242.1">
    <property type="nucleotide sequence ID" value="NZ_JAMQKC010000003.1"/>
</dbReference>
<dbReference type="Proteomes" id="UP001145069">
    <property type="component" value="Unassembled WGS sequence"/>
</dbReference>
<evidence type="ECO:0000313" key="1">
    <source>
        <dbReference type="EMBL" id="MDC3416234.1"/>
    </source>
</evidence>
<comment type="caution">
    <text evidence="1">The sequence shown here is derived from an EMBL/GenBank/DDBJ whole genome shotgun (WGS) entry which is preliminary data.</text>
</comment>
<keyword evidence="2" id="KW-1185">Reference proteome</keyword>
<reference evidence="1" key="1">
    <citation type="submission" date="2022-06" db="EMBL/GenBank/DDBJ databases">
        <title>Aquibacillus sp. a new bacterium isolated from soil saline samples.</title>
        <authorList>
            <person name="Galisteo C."/>
            <person name="De La Haba R."/>
            <person name="Sanchez-Porro C."/>
            <person name="Ventosa A."/>
        </authorList>
    </citation>
    <scope>NUCLEOTIDE SEQUENCE</scope>
    <source>
        <strain evidence="1">3ASR75-54</strain>
    </source>
</reference>
<dbReference type="Pfam" id="PF17334">
    <property type="entry name" value="CsgA"/>
    <property type="match status" value="1"/>
</dbReference>
<dbReference type="AlphaFoldDB" id="A0A9X3WF24"/>
<accession>A0A9X3WF24</accession>
<dbReference type="EMBL" id="JAMQKC010000003">
    <property type="protein sequence ID" value="MDC3416234.1"/>
    <property type="molecule type" value="Genomic_DNA"/>
</dbReference>
<evidence type="ECO:0000313" key="2">
    <source>
        <dbReference type="Proteomes" id="UP001145069"/>
    </source>
</evidence>
<name>A0A9X3WF24_9BACI</name>
<organism evidence="1 2">
    <name type="scientific">Aquibacillus salsiterrae</name>
    <dbReference type="NCBI Taxonomy" id="2950439"/>
    <lineage>
        <taxon>Bacteria</taxon>
        <taxon>Bacillati</taxon>
        <taxon>Bacillota</taxon>
        <taxon>Bacilli</taxon>
        <taxon>Bacillales</taxon>
        <taxon>Bacillaceae</taxon>
        <taxon>Aquibacillus</taxon>
    </lineage>
</organism>
<dbReference type="InterPro" id="IPR020255">
    <property type="entry name" value="CsgA"/>
</dbReference>
<proteinExistence type="predicted"/>
<sequence>MDQSIAYLHEVLSNYTEENKAVQHIDHKIEANDYRSERQFVEELSQGDVQMLRQILLKEMHHANQAGDHERGYQLNEVYELLY</sequence>
<gene>
    <name evidence="1" type="ORF">NC799_04835</name>
</gene>
<protein>
    <submittedName>
        <fullName evidence="1">Sigma-G-dependent sporulation-specific acid-soluble spore protein CsgA</fullName>
    </submittedName>
</protein>